<dbReference type="PANTHER" id="PTHR43240:SF20">
    <property type="entry name" value="MEDIUM_LONG-CHAIN ACYL-COA THIOESTERASE YIGI"/>
    <property type="match status" value="1"/>
</dbReference>
<gene>
    <name evidence="3" type="ORF">MNBD_ALPHA03-1376</name>
</gene>
<proteinExistence type="predicted"/>
<dbReference type="InterPro" id="IPR006683">
    <property type="entry name" value="Thioestr_dom"/>
</dbReference>
<protein>
    <submittedName>
        <fullName evidence="3">Thioesterase</fullName>
    </submittedName>
</protein>
<dbReference type="InterPro" id="IPR029069">
    <property type="entry name" value="HotDog_dom_sf"/>
</dbReference>
<dbReference type="Pfam" id="PF03061">
    <property type="entry name" value="4HBT"/>
    <property type="match status" value="1"/>
</dbReference>
<dbReference type="Gene3D" id="3.10.129.10">
    <property type="entry name" value="Hotdog Thioesterase"/>
    <property type="match status" value="1"/>
</dbReference>
<dbReference type="EMBL" id="UOFW01000214">
    <property type="protein sequence ID" value="VAX07726.1"/>
    <property type="molecule type" value="Genomic_DNA"/>
</dbReference>
<organism evidence="3">
    <name type="scientific">hydrothermal vent metagenome</name>
    <dbReference type="NCBI Taxonomy" id="652676"/>
    <lineage>
        <taxon>unclassified sequences</taxon>
        <taxon>metagenomes</taxon>
        <taxon>ecological metagenomes</taxon>
    </lineage>
</organism>
<dbReference type="CDD" id="cd03443">
    <property type="entry name" value="PaaI_thioesterase"/>
    <property type="match status" value="1"/>
</dbReference>
<keyword evidence="1" id="KW-0378">Hydrolase</keyword>
<sequence>MTSPLEKLKAQLTDIMQHQPFSALLNVTLTHLEKGYAQLEVPYSKNLTQQHGFIHGGVVGFLADNVCAIAAATEVGEVVTQEYKINFLAPAIGKHFIGKGYVVRVGKRQIICRSDVYAITDDETEKHVATALATILPVSYDVKTSSNT</sequence>
<accession>A0A3B1AP60</accession>
<feature type="domain" description="Thioesterase" evidence="2">
    <location>
        <begin position="51"/>
        <end position="122"/>
    </location>
</feature>
<dbReference type="SUPFAM" id="SSF54637">
    <property type="entry name" value="Thioesterase/thiol ester dehydrase-isomerase"/>
    <property type="match status" value="1"/>
</dbReference>
<dbReference type="AlphaFoldDB" id="A0A3B1AP60"/>
<name>A0A3B1AP60_9ZZZZ</name>
<dbReference type="InterPro" id="IPR003736">
    <property type="entry name" value="PAAI_dom"/>
</dbReference>
<evidence type="ECO:0000313" key="3">
    <source>
        <dbReference type="EMBL" id="VAX07726.1"/>
    </source>
</evidence>
<evidence type="ECO:0000256" key="1">
    <source>
        <dbReference type="ARBA" id="ARBA00022801"/>
    </source>
</evidence>
<dbReference type="GO" id="GO:0016787">
    <property type="term" value="F:hydrolase activity"/>
    <property type="evidence" value="ECO:0007669"/>
    <property type="project" value="UniProtKB-KW"/>
</dbReference>
<evidence type="ECO:0000259" key="2">
    <source>
        <dbReference type="Pfam" id="PF03061"/>
    </source>
</evidence>
<dbReference type="PANTHER" id="PTHR43240">
    <property type="entry name" value="1,4-DIHYDROXY-2-NAPHTHOYL-COA THIOESTERASE 1"/>
    <property type="match status" value="1"/>
</dbReference>
<reference evidence="3" key="1">
    <citation type="submission" date="2018-06" db="EMBL/GenBank/DDBJ databases">
        <authorList>
            <person name="Zhirakovskaya E."/>
        </authorList>
    </citation>
    <scope>NUCLEOTIDE SEQUENCE</scope>
</reference>
<dbReference type="NCBIfam" id="TIGR00369">
    <property type="entry name" value="unchar_dom_1"/>
    <property type="match status" value="1"/>
</dbReference>